<keyword evidence="3" id="KW-0804">Transcription</keyword>
<dbReference type="InterPro" id="IPR000792">
    <property type="entry name" value="Tscrpt_reg_LuxR_C"/>
</dbReference>
<dbReference type="Gene3D" id="1.10.10.10">
    <property type="entry name" value="Winged helix-like DNA-binding domain superfamily/Winged helix DNA-binding domain"/>
    <property type="match status" value="1"/>
</dbReference>
<comment type="caution">
    <text evidence="6">The sequence shown here is derived from an EMBL/GenBank/DDBJ whole genome shotgun (WGS) entry which is preliminary data.</text>
</comment>
<evidence type="ECO:0000256" key="1">
    <source>
        <dbReference type="ARBA" id="ARBA00023015"/>
    </source>
</evidence>
<feature type="transmembrane region" description="Helical" evidence="4">
    <location>
        <begin position="293"/>
        <end position="313"/>
    </location>
</feature>
<dbReference type="GO" id="GO:0006355">
    <property type="term" value="P:regulation of DNA-templated transcription"/>
    <property type="evidence" value="ECO:0007669"/>
    <property type="project" value="InterPro"/>
</dbReference>
<dbReference type="RefSeq" id="WP_114548446.1">
    <property type="nucleotide sequence ID" value="NZ_PPUT01000003.1"/>
</dbReference>
<dbReference type="PROSITE" id="PS50043">
    <property type="entry name" value="HTH_LUXR_2"/>
    <property type="match status" value="1"/>
</dbReference>
<feature type="transmembrane region" description="Helical" evidence="4">
    <location>
        <begin position="198"/>
        <end position="221"/>
    </location>
</feature>
<feature type="transmembrane region" description="Helical" evidence="4">
    <location>
        <begin position="361"/>
        <end position="378"/>
    </location>
</feature>
<keyword evidence="1" id="KW-0805">Transcription regulation</keyword>
<dbReference type="PANTHER" id="PTHR44688">
    <property type="entry name" value="DNA-BINDING TRANSCRIPTIONAL ACTIVATOR DEVR_DOSR"/>
    <property type="match status" value="1"/>
</dbReference>
<dbReference type="PROSITE" id="PS00622">
    <property type="entry name" value="HTH_LUXR_1"/>
    <property type="match status" value="1"/>
</dbReference>
<feature type="transmembrane region" description="Helical" evidence="4">
    <location>
        <begin position="325"/>
        <end position="355"/>
    </location>
</feature>
<feature type="transmembrane region" description="Helical" evidence="4">
    <location>
        <begin position="101"/>
        <end position="119"/>
    </location>
</feature>
<proteinExistence type="predicted"/>
<protein>
    <recommendedName>
        <fullName evidence="5">HTH luxR-type domain-containing protein</fullName>
    </recommendedName>
</protein>
<evidence type="ECO:0000256" key="4">
    <source>
        <dbReference type="SAM" id="Phobius"/>
    </source>
</evidence>
<name>A0A369P342_9ACTN</name>
<dbReference type="InterPro" id="IPR016032">
    <property type="entry name" value="Sig_transdc_resp-reg_C-effctor"/>
</dbReference>
<reference evidence="6 7" key="1">
    <citation type="journal article" date="2018" name="Elife">
        <title>Discovery and characterization of a prevalent human gut bacterial enzyme sufficient for the inactivation of a family of plant toxins.</title>
        <authorList>
            <person name="Koppel N."/>
            <person name="Bisanz J.E."/>
            <person name="Pandelia M.E."/>
            <person name="Turnbaugh P.J."/>
            <person name="Balskus E.P."/>
        </authorList>
    </citation>
    <scope>NUCLEOTIDE SEQUENCE [LARGE SCALE GENOMIC DNA]</scope>
    <source>
        <strain evidence="6 7">OB21 GAM 11</strain>
    </source>
</reference>
<dbReference type="SMART" id="SM00421">
    <property type="entry name" value="HTH_LUXR"/>
    <property type="match status" value="1"/>
</dbReference>
<accession>A0A369P342</accession>
<sequence>MKRIKYITEASLSFALIIAANSMAEWLPFVPNAESGLPHLLMELISPLTYCLTWILCMFIGFFAPASAKGPVVFGALALIYANMATALFRQCGFEIPIEANVAGTIANNIGAPLLYLLWEQYFASEDDDQCIADILVGRGLPVLLFALLGLISSSSQTMGLRAVILLVAAVTLTRCYRSMDWSAPMYAERPLDHRRTYLNVMVLSWKSALCIGSLAFLYTVLRSAFISSNSTLNGIFTYAPLLGMLVASLAIMALWQRRSFSFNVIQVFRSLFPLLLCLLAAIPLFATALPQITYGIAYGIFSLLVSIGMVQCCQTCKRDGISPLFMFGFYFGIVNVMQLLGYGFSSILTTYAFFGQPHGFVIALSAMFVTSLVFYLVRGDLDSKTTAFTNAEFIALSHVPDSDSRLVVSTNPRDALRNPYWDRLAKQCANTAARFRLTAREAEVLELLARGNTVPAIAESLVISTGTVQTHCKRLYAKMGIHKKQELIDIVRASTDYVKDQSPQKSSKPR</sequence>
<keyword evidence="4" id="KW-0812">Transmembrane</keyword>
<feature type="transmembrane region" description="Helical" evidence="4">
    <location>
        <begin position="71"/>
        <end position="89"/>
    </location>
</feature>
<feature type="transmembrane region" description="Helical" evidence="4">
    <location>
        <begin position="236"/>
        <end position="256"/>
    </location>
</feature>
<evidence type="ECO:0000313" key="6">
    <source>
        <dbReference type="EMBL" id="RDC46422.1"/>
    </source>
</evidence>
<feature type="transmembrane region" description="Helical" evidence="4">
    <location>
        <begin position="268"/>
        <end position="287"/>
    </location>
</feature>
<feature type="transmembrane region" description="Helical" evidence="4">
    <location>
        <begin position="40"/>
        <end position="64"/>
    </location>
</feature>
<evidence type="ECO:0000256" key="2">
    <source>
        <dbReference type="ARBA" id="ARBA00023125"/>
    </source>
</evidence>
<evidence type="ECO:0000259" key="5">
    <source>
        <dbReference type="PROSITE" id="PS50043"/>
    </source>
</evidence>
<keyword evidence="2" id="KW-0238">DNA-binding</keyword>
<dbReference type="PRINTS" id="PR00038">
    <property type="entry name" value="HTHLUXR"/>
</dbReference>
<dbReference type="SUPFAM" id="SSF46894">
    <property type="entry name" value="C-terminal effector domain of the bipartite response regulators"/>
    <property type="match status" value="1"/>
</dbReference>
<feature type="domain" description="HTH luxR-type" evidence="5">
    <location>
        <begin position="431"/>
        <end position="496"/>
    </location>
</feature>
<dbReference type="EMBL" id="PPUT01000003">
    <property type="protein sequence ID" value="RDC46422.1"/>
    <property type="molecule type" value="Genomic_DNA"/>
</dbReference>
<dbReference type="InterPro" id="IPR036388">
    <property type="entry name" value="WH-like_DNA-bd_sf"/>
</dbReference>
<feature type="transmembrane region" description="Helical" evidence="4">
    <location>
        <begin position="159"/>
        <end position="177"/>
    </location>
</feature>
<organism evidence="6 7">
    <name type="scientific">Adlercreutzia equolifaciens subsp. celatus</name>
    <dbReference type="NCBI Taxonomy" id="394340"/>
    <lineage>
        <taxon>Bacteria</taxon>
        <taxon>Bacillati</taxon>
        <taxon>Actinomycetota</taxon>
        <taxon>Coriobacteriia</taxon>
        <taxon>Eggerthellales</taxon>
        <taxon>Eggerthellaceae</taxon>
        <taxon>Adlercreutzia</taxon>
    </lineage>
</organism>
<feature type="transmembrane region" description="Helical" evidence="4">
    <location>
        <begin position="131"/>
        <end position="153"/>
    </location>
</feature>
<dbReference type="Pfam" id="PF00196">
    <property type="entry name" value="GerE"/>
    <property type="match status" value="1"/>
</dbReference>
<gene>
    <name evidence="6" type="ORF">C1850_02280</name>
</gene>
<dbReference type="Proteomes" id="UP000253805">
    <property type="component" value="Unassembled WGS sequence"/>
</dbReference>
<dbReference type="GO" id="GO:0003677">
    <property type="term" value="F:DNA binding"/>
    <property type="evidence" value="ECO:0007669"/>
    <property type="project" value="UniProtKB-KW"/>
</dbReference>
<dbReference type="AlphaFoldDB" id="A0A369P342"/>
<keyword evidence="4" id="KW-1133">Transmembrane helix</keyword>
<evidence type="ECO:0000313" key="7">
    <source>
        <dbReference type="Proteomes" id="UP000253805"/>
    </source>
</evidence>
<keyword evidence="4" id="KW-0472">Membrane</keyword>
<dbReference type="PANTHER" id="PTHR44688:SF16">
    <property type="entry name" value="DNA-BINDING TRANSCRIPTIONAL ACTIVATOR DEVR_DOSR"/>
    <property type="match status" value="1"/>
</dbReference>
<dbReference type="CDD" id="cd06170">
    <property type="entry name" value="LuxR_C_like"/>
    <property type="match status" value="1"/>
</dbReference>
<evidence type="ECO:0000256" key="3">
    <source>
        <dbReference type="ARBA" id="ARBA00023163"/>
    </source>
</evidence>